<dbReference type="PANTHER" id="PTHR10151:SF120">
    <property type="entry name" value="BIS(5'-ADENOSYL)-TRIPHOSPHATASE"/>
    <property type="match status" value="1"/>
</dbReference>
<dbReference type="NCBIfam" id="TIGR02335">
    <property type="entry name" value="hydr_PhnA"/>
    <property type="match status" value="1"/>
</dbReference>
<dbReference type="Gene3D" id="3.40.720.10">
    <property type="entry name" value="Alkaline Phosphatase, subunit A"/>
    <property type="match status" value="1"/>
</dbReference>
<protein>
    <submittedName>
        <fullName evidence="1">Phosphonoacetate hydrolase</fullName>
    </submittedName>
</protein>
<evidence type="ECO:0000313" key="1">
    <source>
        <dbReference type="EMBL" id="KGQ05107.1"/>
    </source>
</evidence>
<dbReference type="Pfam" id="PF01663">
    <property type="entry name" value="Phosphodiest"/>
    <property type="match status" value="1"/>
</dbReference>
<proteinExistence type="predicted"/>
<dbReference type="eggNOG" id="ENOG502RZKR">
    <property type="taxonomic scope" value="Eukaryota"/>
</dbReference>
<reference evidence="1 2" key="1">
    <citation type="submission" date="2012-10" db="EMBL/GenBank/DDBJ databases">
        <title>Genome sequencing and analysis of entomopathogenic fungi Beauveria bassiana D1-5.</title>
        <authorList>
            <person name="Li Q."/>
            <person name="Wang L."/>
            <person name="Zhang Z."/>
            <person name="Wang Q."/>
            <person name="Ren J."/>
            <person name="Wang M."/>
            <person name="Xu W."/>
            <person name="Wang J."/>
            <person name="Lu Y."/>
            <person name="Du Q."/>
            <person name="Sun Z."/>
        </authorList>
    </citation>
    <scope>NUCLEOTIDE SEQUENCE [LARGE SCALE GENOMIC DNA]</scope>
    <source>
        <strain evidence="1 2">D1-5</strain>
    </source>
</reference>
<dbReference type="Gene3D" id="3.30.1360.110">
    <property type="entry name" value="Domain 2, Phosphonoacetate Hydrolase"/>
    <property type="match status" value="1"/>
</dbReference>
<gene>
    <name evidence="1" type="ORF">BBAD15_g9645</name>
</gene>
<dbReference type="AlphaFoldDB" id="A0A0A2VFL6"/>
<sequence>MSNAESVTLHGRTYQLPRKPTVIICIDGFDPEYLEAGLAEGIVPNMAKLMSDGFHATATCSMPSVTNANNVSIITGAPTAVHGIATNYFLDRLTGKETMIADDALVRGSTILAEMAAQGVRVAAVTAKDKLRKILQRGLVDRPDAICYSTQLASDKVLAWLGHHDARPDQYSAELSLYVLEAGVKLLREDKADLLYLTLSDYVQHKYAPHEREAQQFLATIDERIGECLQLGAVVAVTGDHGMSDKSDADGNPVVLYVQDELEKKFGLGCARVICPIADPFVVHHGALGGFVRVYVPESHAGHIPAMAAFIGSFDKVEVSLLKEEAAARFEMPLDREGDFVIVAKENAVLGAKEAEHDLSGLRGHRLRSHGGLSEQRIPLLLSVPVTYRDANTREWRNYDIFDIALNSQLGY</sequence>
<dbReference type="STRING" id="1245745.A0A0A2VFL6"/>
<keyword evidence="1" id="KW-0378">Hydrolase</keyword>
<dbReference type="InterPro" id="IPR002591">
    <property type="entry name" value="Phosphodiest/P_Trfase"/>
</dbReference>
<accession>A0A0A2VFL6</accession>
<dbReference type="EMBL" id="ANFO01000973">
    <property type="protein sequence ID" value="KGQ05107.1"/>
    <property type="molecule type" value="Genomic_DNA"/>
</dbReference>
<dbReference type="HOGENOM" id="CLU_031297_0_0_1"/>
<dbReference type="CDD" id="cd16018">
    <property type="entry name" value="Enpp"/>
    <property type="match status" value="1"/>
</dbReference>
<organism evidence="1 2">
    <name type="scientific">Beauveria bassiana D1-5</name>
    <dbReference type="NCBI Taxonomy" id="1245745"/>
    <lineage>
        <taxon>Eukaryota</taxon>
        <taxon>Fungi</taxon>
        <taxon>Dikarya</taxon>
        <taxon>Ascomycota</taxon>
        <taxon>Pezizomycotina</taxon>
        <taxon>Sordariomycetes</taxon>
        <taxon>Hypocreomycetidae</taxon>
        <taxon>Hypocreales</taxon>
        <taxon>Cordycipitaceae</taxon>
        <taxon>Beauveria</taxon>
    </lineage>
</organism>
<dbReference type="GO" id="GO:0047400">
    <property type="term" value="F:phosphonoacetate hydrolase activity"/>
    <property type="evidence" value="ECO:0007669"/>
    <property type="project" value="InterPro"/>
</dbReference>
<dbReference type="InterPro" id="IPR012710">
    <property type="entry name" value="Phosphonoacetate_hydro"/>
</dbReference>
<dbReference type="PANTHER" id="PTHR10151">
    <property type="entry name" value="ECTONUCLEOTIDE PYROPHOSPHATASE/PHOSPHODIESTERASE"/>
    <property type="match status" value="1"/>
</dbReference>
<dbReference type="InterPro" id="IPR023116">
    <property type="entry name" value="Phosphonoacetate_hydro_insert"/>
</dbReference>
<name>A0A0A2VFL6_BEABA</name>
<dbReference type="Proteomes" id="UP000030106">
    <property type="component" value="Unassembled WGS sequence"/>
</dbReference>
<evidence type="ECO:0000313" key="2">
    <source>
        <dbReference type="Proteomes" id="UP000030106"/>
    </source>
</evidence>
<comment type="caution">
    <text evidence="1">The sequence shown here is derived from an EMBL/GenBank/DDBJ whole genome shotgun (WGS) entry which is preliminary data.</text>
</comment>
<dbReference type="OrthoDB" id="445007at2759"/>
<dbReference type="SUPFAM" id="SSF53649">
    <property type="entry name" value="Alkaline phosphatase-like"/>
    <property type="match status" value="1"/>
</dbReference>
<dbReference type="InterPro" id="IPR017850">
    <property type="entry name" value="Alkaline_phosphatase_core_sf"/>
</dbReference>